<evidence type="ECO:0000256" key="5">
    <source>
        <dbReference type="RuleBase" id="RU004478"/>
    </source>
</evidence>
<keyword evidence="2 3" id="KW-0143">Chaperone</keyword>
<dbReference type="GO" id="GO:0051082">
    <property type="term" value="F:unfolded protein binding"/>
    <property type="evidence" value="ECO:0007669"/>
    <property type="project" value="TreeGrafter"/>
</dbReference>
<evidence type="ECO:0000313" key="6">
    <source>
        <dbReference type="EMBL" id="OHA01951.1"/>
    </source>
</evidence>
<dbReference type="Gene3D" id="3.90.20.20">
    <property type="match status" value="1"/>
</dbReference>
<keyword evidence="3" id="KW-0963">Cytoplasm</keyword>
<dbReference type="Pfam" id="PF01025">
    <property type="entry name" value="GrpE"/>
    <property type="match status" value="1"/>
</dbReference>
<dbReference type="PRINTS" id="PR00773">
    <property type="entry name" value="GRPEPROTEIN"/>
</dbReference>
<dbReference type="GO" id="GO:0005737">
    <property type="term" value="C:cytoplasm"/>
    <property type="evidence" value="ECO:0007669"/>
    <property type="project" value="UniProtKB-SubCell"/>
</dbReference>
<accession>A0A1G2KU52</accession>
<dbReference type="InterPro" id="IPR000740">
    <property type="entry name" value="GrpE"/>
</dbReference>
<comment type="function">
    <text evidence="3 4">Participates actively in the response to hyperosmotic and heat shock by preventing the aggregation of stress-denatured proteins, in association with DnaK and GrpE. It is the nucleotide exchange factor for DnaK and may function as a thermosensor. Unfolded proteins bind initially to DnaJ; upon interaction with the DnaJ-bound protein, DnaK hydrolyzes its bound ATP, resulting in the formation of a stable complex. GrpE releases ADP from DnaK; ATP binding to DnaK triggers the release of the substrate protein, thus completing the reaction cycle. Several rounds of ATP-dependent interactions between DnaJ, DnaK and GrpE are required for fully efficient folding.</text>
</comment>
<dbReference type="PROSITE" id="PS01071">
    <property type="entry name" value="GRPE"/>
    <property type="match status" value="1"/>
</dbReference>
<proteinExistence type="inferred from homology"/>
<evidence type="ECO:0000313" key="7">
    <source>
        <dbReference type="Proteomes" id="UP000177362"/>
    </source>
</evidence>
<dbReference type="Proteomes" id="UP000177362">
    <property type="component" value="Unassembled WGS sequence"/>
</dbReference>
<reference evidence="6 7" key="1">
    <citation type="journal article" date="2016" name="Nat. Commun.">
        <title>Thousands of microbial genomes shed light on interconnected biogeochemical processes in an aquifer system.</title>
        <authorList>
            <person name="Anantharaman K."/>
            <person name="Brown C.T."/>
            <person name="Hug L.A."/>
            <person name="Sharon I."/>
            <person name="Castelle C.J."/>
            <person name="Probst A.J."/>
            <person name="Thomas B.C."/>
            <person name="Singh A."/>
            <person name="Wilkins M.J."/>
            <person name="Karaoz U."/>
            <person name="Brodie E.L."/>
            <person name="Williams K.H."/>
            <person name="Hubbard S.S."/>
            <person name="Banfield J.F."/>
        </authorList>
    </citation>
    <scope>NUCLEOTIDE SEQUENCE [LARGE SCALE GENOMIC DNA]</scope>
</reference>
<comment type="caution">
    <text evidence="6">The sequence shown here is derived from an EMBL/GenBank/DDBJ whole genome shotgun (WGS) entry which is preliminary data.</text>
</comment>
<comment type="subcellular location">
    <subcellularLocation>
        <location evidence="3">Cytoplasm</location>
    </subcellularLocation>
</comment>
<dbReference type="InterPro" id="IPR009012">
    <property type="entry name" value="GrpE_head"/>
</dbReference>
<dbReference type="SUPFAM" id="SSF58014">
    <property type="entry name" value="Coiled-coil domain of nucleotide exchange factor GrpE"/>
    <property type="match status" value="1"/>
</dbReference>
<dbReference type="PANTHER" id="PTHR21237:SF23">
    <property type="entry name" value="GRPE PROTEIN HOMOLOG, MITOCHONDRIAL"/>
    <property type="match status" value="1"/>
</dbReference>
<dbReference type="Gene3D" id="2.30.22.10">
    <property type="entry name" value="Head domain of nucleotide exchange factor GrpE"/>
    <property type="match status" value="1"/>
</dbReference>
<dbReference type="GO" id="GO:0000774">
    <property type="term" value="F:adenyl-nucleotide exchange factor activity"/>
    <property type="evidence" value="ECO:0007669"/>
    <property type="project" value="InterPro"/>
</dbReference>
<organism evidence="6 7">
    <name type="scientific">Candidatus Sungbacteria bacterium RIFCSPHIGHO2_02_FULL_49_12</name>
    <dbReference type="NCBI Taxonomy" id="1802271"/>
    <lineage>
        <taxon>Bacteria</taxon>
        <taxon>Candidatus Sungiibacteriota</taxon>
    </lineage>
</organism>
<dbReference type="STRING" id="1802271.A3C11_02450"/>
<evidence type="ECO:0000256" key="2">
    <source>
        <dbReference type="ARBA" id="ARBA00023186"/>
    </source>
</evidence>
<dbReference type="PANTHER" id="PTHR21237">
    <property type="entry name" value="GRPE PROTEIN"/>
    <property type="match status" value="1"/>
</dbReference>
<evidence type="ECO:0000256" key="4">
    <source>
        <dbReference type="RuleBase" id="RU000639"/>
    </source>
</evidence>
<sequence length="187" mass="21233">MEPDDIEFIADDESDGLADPKEKIQRLKQALTRSDAEKREYLDGWQRAKADIANSRRDEDKRFRDWRDRLEGDMILEFLTAIDSFDLALAVKNRAHLKTETEKGFLLIRSQFADVLRRLDVEPVKTAGATFDPALHEAIEEAPSELPAGTIVEELQKGYMRHGAILRPARVRVSKGPEMQGLADSVE</sequence>
<dbReference type="SUPFAM" id="SSF51064">
    <property type="entry name" value="Head domain of nucleotide exchange factor GrpE"/>
    <property type="match status" value="1"/>
</dbReference>
<keyword evidence="3 4" id="KW-0346">Stress response</keyword>
<gene>
    <name evidence="3" type="primary">grpE</name>
    <name evidence="6" type="ORF">A3C11_02450</name>
</gene>
<evidence type="ECO:0000256" key="3">
    <source>
        <dbReference type="HAMAP-Rule" id="MF_01151"/>
    </source>
</evidence>
<comment type="similarity">
    <text evidence="1 3 5">Belongs to the GrpE family.</text>
</comment>
<dbReference type="CDD" id="cd00446">
    <property type="entry name" value="GrpE"/>
    <property type="match status" value="1"/>
</dbReference>
<name>A0A1G2KU52_9BACT</name>
<dbReference type="GO" id="GO:0051087">
    <property type="term" value="F:protein-folding chaperone binding"/>
    <property type="evidence" value="ECO:0007669"/>
    <property type="project" value="InterPro"/>
</dbReference>
<dbReference type="GO" id="GO:0042803">
    <property type="term" value="F:protein homodimerization activity"/>
    <property type="evidence" value="ECO:0007669"/>
    <property type="project" value="InterPro"/>
</dbReference>
<protein>
    <recommendedName>
        <fullName evidence="3 4">Protein GrpE</fullName>
    </recommendedName>
    <alternativeName>
        <fullName evidence="3">HSP-70 cofactor</fullName>
    </alternativeName>
</protein>
<evidence type="ECO:0000256" key="1">
    <source>
        <dbReference type="ARBA" id="ARBA00009054"/>
    </source>
</evidence>
<dbReference type="EMBL" id="MHQJ01000004">
    <property type="protein sequence ID" value="OHA01951.1"/>
    <property type="molecule type" value="Genomic_DNA"/>
</dbReference>
<dbReference type="GO" id="GO:0006457">
    <property type="term" value="P:protein folding"/>
    <property type="evidence" value="ECO:0007669"/>
    <property type="project" value="InterPro"/>
</dbReference>
<dbReference type="AlphaFoldDB" id="A0A1G2KU52"/>
<dbReference type="InterPro" id="IPR013805">
    <property type="entry name" value="GrpE_CC"/>
</dbReference>
<comment type="subunit">
    <text evidence="3">Homodimer.</text>
</comment>
<dbReference type="HAMAP" id="MF_01151">
    <property type="entry name" value="GrpE"/>
    <property type="match status" value="1"/>
</dbReference>